<evidence type="ECO:0000259" key="3">
    <source>
        <dbReference type="PROSITE" id="PS50885"/>
    </source>
</evidence>
<dbReference type="Gene3D" id="3.60.40.10">
    <property type="entry name" value="PPM-type phosphatase domain"/>
    <property type="match status" value="1"/>
</dbReference>
<gene>
    <name evidence="4" type="ORF">J2851_000637</name>
</gene>
<evidence type="ECO:0000256" key="2">
    <source>
        <dbReference type="SAM" id="Phobius"/>
    </source>
</evidence>
<protein>
    <submittedName>
        <fullName evidence="4">Serine phosphatase RsbU (Regulator of sigma subunit)</fullName>
    </submittedName>
</protein>
<proteinExistence type="predicted"/>
<dbReference type="SMART" id="SM00331">
    <property type="entry name" value="PP2C_SIG"/>
    <property type="match status" value="1"/>
</dbReference>
<dbReference type="EMBL" id="JAGINP010000002">
    <property type="protein sequence ID" value="MBP2290895.1"/>
    <property type="molecule type" value="Genomic_DNA"/>
</dbReference>
<reference evidence="4 5" key="1">
    <citation type="submission" date="2021-03" db="EMBL/GenBank/DDBJ databases">
        <title>Genomic Encyclopedia of Type Strains, Phase III (KMG-III): the genomes of soil and plant-associated and newly described type strains.</title>
        <authorList>
            <person name="Whitman W."/>
        </authorList>
    </citation>
    <scope>NUCLEOTIDE SEQUENCE [LARGE SCALE GENOMIC DNA]</scope>
    <source>
        <strain evidence="4 5">IMMIB AFH-6</strain>
    </source>
</reference>
<dbReference type="PANTHER" id="PTHR43156">
    <property type="entry name" value="STAGE II SPORULATION PROTEIN E-RELATED"/>
    <property type="match status" value="1"/>
</dbReference>
<dbReference type="Gene3D" id="6.10.340.10">
    <property type="match status" value="1"/>
</dbReference>
<feature type="domain" description="HAMP" evidence="3">
    <location>
        <begin position="181"/>
        <end position="238"/>
    </location>
</feature>
<dbReference type="CDD" id="cd06225">
    <property type="entry name" value="HAMP"/>
    <property type="match status" value="1"/>
</dbReference>
<dbReference type="InterPro" id="IPR001932">
    <property type="entry name" value="PPM-type_phosphatase-like_dom"/>
</dbReference>
<evidence type="ECO:0000256" key="1">
    <source>
        <dbReference type="ARBA" id="ARBA00022801"/>
    </source>
</evidence>
<accession>A0ABS4SE99</accession>
<keyword evidence="2" id="KW-0472">Membrane</keyword>
<dbReference type="InterPro" id="IPR052016">
    <property type="entry name" value="Bact_Sigma-Reg"/>
</dbReference>
<keyword evidence="2" id="KW-0812">Transmembrane</keyword>
<name>A0ABS4SE99_9PROT</name>
<feature type="transmembrane region" description="Helical" evidence="2">
    <location>
        <begin position="156"/>
        <end position="179"/>
    </location>
</feature>
<organism evidence="4 5">
    <name type="scientific">Azospirillum rugosum</name>
    <dbReference type="NCBI Taxonomy" id="416170"/>
    <lineage>
        <taxon>Bacteria</taxon>
        <taxon>Pseudomonadati</taxon>
        <taxon>Pseudomonadota</taxon>
        <taxon>Alphaproteobacteria</taxon>
        <taxon>Rhodospirillales</taxon>
        <taxon>Azospirillaceae</taxon>
        <taxon>Azospirillum</taxon>
    </lineage>
</organism>
<dbReference type="Proteomes" id="UP000781958">
    <property type="component" value="Unassembled WGS sequence"/>
</dbReference>
<dbReference type="SMART" id="SM00304">
    <property type="entry name" value="HAMP"/>
    <property type="match status" value="1"/>
</dbReference>
<dbReference type="InterPro" id="IPR036457">
    <property type="entry name" value="PPM-type-like_dom_sf"/>
</dbReference>
<evidence type="ECO:0000313" key="4">
    <source>
        <dbReference type="EMBL" id="MBP2290895.1"/>
    </source>
</evidence>
<dbReference type="SUPFAM" id="SSF158472">
    <property type="entry name" value="HAMP domain-like"/>
    <property type="match status" value="1"/>
</dbReference>
<comment type="caution">
    <text evidence="4">The sequence shown here is derived from an EMBL/GenBank/DDBJ whole genome shotgun (WGS) entry which is preliminary data.</text>
</comment>
<dbReference type="Pfam" id="PF07228">
    <property type="entry name" value="SpoIIE"/>
    <property type="match status" value="1"/>
</dbReference>
<dbReference type="Pfam" id="PF00672">
    <property type="entry name" value="HAMP"/>
    <property type="match status" value="1"/>
</dbReference>
<dbReference type="InterPro" id="IPR003660">
    <property type="entry name" value="HAMP_dom"/>
</dbReference>
<dbReference type="PANTHER" id="PTHR43156:SF9">
    <property type="entry name" value="HAMP DOMAIN-CONTAINING PROTEIN"/>
    <property type="match status" value="1"/>
</dbReference>
<dbReference type="SUPFAM" id="SSF81606">
    <property type="entry name" value="PP2C-like"/>
    <property type="match status" value="1"/>
</dbReference>
<keyword evidence="2" id="KW-1133">Transmembrane helix</keyword>
<sequence length="529" mass="56998">MSVLRGLTVERSNRSILARIGGIIVLTATIVGVIAVGVSAGIVEHQQKQALIRRADLVAAMQTDALAGPLWEIDERSVRKIIEALRDRDPAIRSVAVYETDRSDPVAEALAHGPPGNFVTIQQPIMLRGRDGLIRHIGTLKLHYSTAEVDEVTLSALLPVVGLLVLSLVTAVAIISYMLNRVVLRPLMRLTQAAHSVAHGEYGARIVPQDGEEDRQDEIGLLTRTFNRMAETVQDYTQTLEHRVQERTEALADINRRIMDSINYAQLIQSSILPKAEVLDAGLADHFVLWRPRDVVSGDFYCFREVEDGYLLGVADCTGHGVPGAFMTMTASAVLNNVVDQMGAADPAALLAEVDAKVRAALHQDGAASAWEGGFDNGLDLALCLIRPAEGTLVYAGARLPLWVAGPEGITELRAVRRSLGYRSHGAEPAFTNQTIAIAPGQTFYLCTDGLTDQCGGERGRSFGKSRLREVIDGCVSLPLADQKSVIATSLAGFQGDQPQRDDITMVGFRVRPAARPGSGAESAACEMA</sequence>
<dbReference type="RefSeq" id="WP_209763827.1">
    <property type="nucleotide sequence ID" value="NZ_JAGINP010000002.1"/>
</dbReference>
<dbReference type="PROSITE" id="PS50885">
    <property type="entry name" value="HAMP"/>
    <property type="match status" value="1"/>
</dbReference>
<keyword evidence="5" id="KW-1185">Reference proteome</keyword>
<evidence type="ECO:0000313" key="5">
    <source>
        <dbReference type="Proteomes" id="UP000781958"/>
    </source>
</evidence>
<keyword evidence="1" id="KW-0378">Hydrolase</keyword>
<feature type="transmembrane region" description="Helical" evidence="2">
    <location>
        <begin position="20"/>
        <end position="43"/>
    </location>
</feature>